<feature type="transmembrane region" description="Helical" evidence="7">
    <location>
        <begin position="82"/>
        <end position="101"/>
    </location>
</feature>
<name>A0A9Q8Z208_CURCL</name>
<feature type="transmembrane region" description="Helical" evidence="7">
    <location>
        <begin position="153"/>
        <end position="174"/>
    </location>
</feature>
<dbReference type="Pfam" id="PF01490">
    <property type="entry name" value="Aa_trans"/>
    <property type="match status" value="1"/>
</dbReference>
<dbReference type="PANTHER" id="PTHR22950:SF20">
    <property type="entry name" value="AMINO ACID TRANSPORTER (EUROFUNG)"/>
    <property type="match status" value="1"/>
</dbReference>
<feature type="transmembrane region" description="Helical" evidence="7">
    <location>
        <begin position="242"/>
        <end position="263"/>
    </location>
</feature>
<comment type="similarity">
    <text evidence="2">Belongs to the amino acid/polyamine transporter 2 family.</text>
</comment>
<evidence type="ECO:0000256" key="2">
    <source>
        <dbReference type="ARBA" id="ARBA00008066"/>
    </source>
</evidence>
<keyword evidence="3 7" id="KW-0812">Transmembrane</keyword>
<dbReference type="EMBL" id="CP089274">
    <property type="protein sequence ID" value="USP74220.1"/>
    <property type="molecule type" value="Genomic_DNA"/>
</dbReference>
<feature type="transmembrane region" description="Helical" evidence="7">
    <location>
        <begin position="283"/>
        <end position="306"/>
    </location>
</feature>
<feature type="transmembrane region" description="Helical" evidence="7">
    <location>
        <begin position="484"/>
        <end position="507"/>
    </location>
</feature>
<feature type="transmembrane region" description="Helical" evidence="7">
    <location>
        <begin position="327"/>
        <end position="349"/>
    </location>
</feature>
<protein>
    <recommendedName>
        <fullName evidence="8">Amino acid transporter transmembrane domain-containing protein</fullName>
    </recommendedName>
</protein>
<keyword evidence="10" id="KW-1185">Reference proteome</keyword>
<feature type="transmembrane region" description="Helical" evidence="7">
    <location>
        <begin position="107"/>
        <end position="132"/>
    </location>
</feature>
<dbReference type="Proteomes" id="UP001056012">
    <property type="component" value="Chromosome 1"/>
</dbReference>
<accession>A0A9Q8Z208</accession>
<evidence type="ECO:0000256" key="3">
    <source>
        <dbReference type="ARBA" id="ARBA00022692"/>
    </source>
</evidence>
<proteinExistence type="inferred from homology"/>
<evidence type="ECO:0000256" key="7">
    <source>
        <dbReference type="SAM" id="Phobius"/>
    </source>
</evidence>
<feature type="transmembrane region" description="Helical" evidence="7">
    <location>
        <begin position="416"/>
        <end position="439"/>
    </location>
</feature>
<feature type="transmembrane region" description="Helical" evidence="7">
    <location>
        <begin position="375"/>
        <end position="396"/>
    </location>
</feature>
<evidence type="ECO:0000256" key="4">
    <source>
        <dbReference type="ARBA" id="ARBA00022989"/>
    </source>
</evidence>
<dbReference type="GO" id="GO:0015179">
    <property type="term" value="F:L-amino acid transmembrane transporter activity"/>
    <property type="evidence" value="ECO:0007669"/>
    <property type="project" value="TreeGrafter"/>
</dbReference>
<evidence type="ECO:0000256" key="5">
    <source>
        <dbReference type="ARBA" id="ARBA00023136"/>
    </source>
</evidence>
<dbReference type="VEuPathDB" id="FungiDB:yc1106_01494"/>
<feature type="domain" description="Amino acid transporter transmembrane" evidence="8">
    <location>
        <begin position="75"/>
        <end position="500"/>
    </location>
</feature>
<feature type="compositionally biased region" description="Basic and acidic residues" evidence="6">
    <location>
        <begin position="26"/>
        <end position="35"/>
    </location>
</feature>
<dbReference type="GO" id="GO:0016020">
    <property type="term" value="C:membrane"/>
    <property type="evidence" value="ECO:0007669"/>
    <property type="project" value="UniProtKB-SubCell"/>
</dbReference>
<dbReference type="InterPro" id="IPR013057">
    <property type="entry name" value="AA_transpt_TM"/>
</dbReference>
<dbReference type="AlphaFoldDB" id="A0A9Q8Z208"/>
<feature type="transmembrane region" description="Helical" evidence="7">
    <location>
        <begin position="212"/>
        <end position="235"/>
    </location>
</feature>
<keyword evidence="5 7" id="KW-0472">Membrane</keyword>
<feature type="region of interest" description="Disordered" evidence="6">
    <location>
        <begin position="1"/>
        <end position="35"/>
    </location>
</feature>
<evidence type="ECO:0000313" key="10">
    <source>
        <dbReference type="Proteomes" id="UP001056012"/>
    </source>
</evidence>
<reference evidence="9" key="1">
    <citation type="submission" date="2021-12" db="EMBL/GenBank/DDBJ databases">
        <title>Curvularia clavata genome.</title>
        <authorList>
            <person name="Cao Y."/>
        </authorList>
    </citation>
    <scope>NUCLEOTIDE SEQUENCE</scope>
    <source>
        <strain evidence="9">Yc1106</strain>
    </source>
</reference>
<feature type="transmembrane region" description="Helical" evidence="7">
    <location>
        <begin position="445"/>
        <end position="464"/>
    </location>
</feature>
<evidence type="ECO:0000256" key="1">
    <source>
        <dbReference type="ARBA" id="ARBA00004141"/>
    </source>
</evidence>
<evidence type="ECO:0000313" key="9">
    <source>
        <dbReference type="EMBL" id="USP74220.1"/>
    </source>
</evidence>
<evidence type="ECO:0000259" key="8">
    <source>
        <dbReference type="Pfam" id="PF01490"/>
    </source>
</evidence>
<dbReference type="PANTHER" id="PTHR22950">
    <property type="entry name" value="AMINO ACID TRANSPORTER"/>
    <property type="match status" value="1"/>
</dbReference>
<dbReference type="OrthoDB" id="294730at2759"/>
<sequence length="532" mass="58211">MALKTFLGRKASPSDNTSQSSSNEKVANEQDKNYDPEAAVAKGITAPTSDDNSDASFTIGRQIELEANNAIKYRTCSWKKTAALLFSEYICLAIMSFPWSYSVLGLVPGLILTCVVAGLVLYTSLITWEFCMRHPQIRDVCDIGQMLFWKKKWAFYATAVMFVLNSKPASLLGLESPDQLHGIAAAKASLSHANVFIMGLHCLVGAKWWNTITGHGVCTIVFAAITAIISFVASLPRTFNTLATLASASALFTFISVILAAAFSGVDKKPAGYPSKGELEVYAVPPAGTTFVLGMSAFMNISYTFIGQITLPSFIAEMRDPKDFPKALWAVTICEIIVFSLVGGVVYGYTGTNYMTSPAFGSISNEVYKKVSFTFMVPTIIFLGVLYASVTARFVLFRIFGPTSRHRTGHTATGWLTWTAILAALWILAFIIAEVIPFFSDLLSLMSSLFDSFFGFIFWGAAYFQLRSEKYGPNYWRTRGFRGFFGFFFNIVLCLIGLLFLTAGTYATVQSIIDGYKADGFGGPFTCADNGL</sequence>
<comment type="subcellular location">
    <subcellularLocation>
        <location evidence="1">Membrane</location>
        <topology evidence="1">Multi-pass membrane protein</topology>
    </subcellularLocation>
</comment>
<keyword evidence="4 7" id="KW-1133">Transmembrane helix</keyword>
<gene>
    <name evidence="9" type="ORF">yc1106_01494</name>
</gene>
<evidence type="ECO:0000256" key="6">
    <source>
        <dbReference type="SAM" id="MobiDB-lite"/>
    </source>
</evidence>
<feature type="compositionally biased region" description="Low complexity" evidence="6">
    <location>
        <begin position="13"/>
        <end position="22"/>
    </location>
</feature>
<organism evidence="9 10">
    <name type="scientific">Curvularia clavata</name>
    <dbReference type="NCBI Taxonomy" id="95742"/>
    <lineage>
        <taxon>Eukaryota</taxon>
        <taxon>Fungi</taxon>
        <taxon>Dikarya</taxon>
        <taxon>Ascomycota</taxon>
        <taxon>Pezizomycotina</taxon>
        <taxon>Dothideomycetes</taxon>
        <taxon>Pleosporomycetidae</taxon>
        <taxon>Pleosporales</taxon>
        <taxon>Pleosporineae</taxon>
        <taxon>Pleosporaceae</taxon>
        <taxon>Curvularia</taxon>
    </lineage>
</organism>